<feature type="transmembrane region" description="Helical" evidence="5">
    <location>
        <begin position="276"/>
        <end position="295"/>
    </location>
</feature>
<name>A0ABT1FVZ9_9BACT</name>
<dbReference type="PANTHER" id="PTHR32507">
    <property type="entry name" value="NA(+)/H(+) ANTIPORTER 1"/>
    <property type="match status" value="1"/>
</dbReference>
<feature type="transmembrane region" description="Helical" evidence="5">
    <location>
        <begin position="6"/>
        <end position="24"/>
    </location>
</feature>
<feature type="transmembrane region" description="Helical" evidence="5">
    <location>
        <begin position="125"/>
        <end position="144"/>
    </location>
</feature>
<feature type="transmembrane region" description="Helical" evidence="5">
    <location>
        <begin position="365"/>
        <end position="384"/>
    </location>
</feature>
<feature type="transmembrane region" description="Helical" evidence="5">
    <location>
        <begin position="58"/>
        <end position="80"/>
    </location>
</feature>
<evidence type="ECO:0000256" key="3">
    <source>
        <dbReference type="ARBA" id="ARBA00022449"/>
    </source>
</evidence>
<keyword evidence="5" id="KW-0472">Membrane</keyword>
<accession>A0ABT1FVZ9</accession>
<feature type="transmembrane region" description="Helical" evidence="5">
    <location>
        <begin position="31"/>
        <end position="52"/>
    </location>
</feature>
<evidence type="ECO:0000313" key="6">
    <source>
        <dbReference type="EMBL" id="MCP1385944.1"/>
    </source>
</evidence>
<proteinExistence type="predicted"/>
<evidence type="ECO:0000256" key="5">
    <source>
        <dbReference type="SAM" id="Phobius"/>
    </source>
</evidence>
<evidence type="ECO:0000256" key="1">
    <source>
        <dbReference type="ARBA" id="ARBA00004651"/>
    </source>
</evidence>
<keyword evidence="5" id="KW-0812">Transmembrane</keyword>
<keyword evidence="3" id="KW-0050">Antiport</keyword>
<evidence type="ECO:0000256" key="4">
    <source>
        <dbReference type="ARBA" id="ARBA00023065"/>
    </source>
</evidence>
<protein>
    <submittedName>
        <fullName evidence="6">Cation:proton antiporter</fullName>
    </submittedName>
</protein>
<dbReference type="RefSeq" id="WP_253532541.1">
    <property type="nucleotide sequence ID" value="NZ_JAMZEL010000016.1"/>
</dbReference>
<comment type="subcellular location">
    <subcellularLocation>
        <location evidence="1">Cell membrane</location>
        <topology evidence="1">Multi-pass membrane protein</topology>
    </subcellularLocation>
</comment>
<evidence type="ECO:0000256" key="2">
    <source>
        <dbReference type="ARBA" id="ARBA00022448"/>
    </source>
</evidence>
<keyword evidence="7" id="KW-1185">Reference proteome</keyword>
<organism evidence="6 7">
    <name type="scientific">Runella salmonicolor</name>
    <dbReference type="NCBI Taxonomy" id="2950278"/>
    <lineage>
        <taxon>Bacteria</taxon>
        <taxon>Pseudomonadati</taxon>
        <taxon>Bacteroidota</taxon>
        <taxon>Cytophagia</taxon>
        <taxon>Cytophagales</taxon>
        <taxon>Spirosomataceae</taxon>
        <taxon>Runella</taxon>
    </lineage>
</organism>
<keyword evidence="5" id="KW-1133">Transmembrane helix</keyword>
<dbReference type="Proteomes" id="UP001204772">
    <property type="component" value="Unassembled WGS sequence"/>
</dbReference>
<evidence type="ECO:0000313" key="7">
    <source>
        <dbReference type="Proteomes" id="UP001204772"/>
    </source>
</evidence>
<dbReference type="PANTHER" id="PTHR32507:SF0">
    <property type="entry name" value="NA(+)_H(+) ANTIPORTER 2-RELATED"/>
    <property type="match status" value="1"/>
</dbReference>
<feature type="transmembrane region" description="Helical" evidence="5">
    <location>
        <begin position="234"/>
        <end position="252"/>
    </location>
</feature>
<feature type="transmembrane region" description="Helical" evidence="5">
    <location>
        <begin position="212"/>
        <end position="228"/>
    </location>
</feature>
<keyword evidence="2" id="KW-0813">Transport</keyword>
<reference evidence="6 7" key="1">
    <citation type="submission" date="2022-06" db="EMBL/GenBank/DDBJ databases">
        <title>Runella sp. S5 genome sequencing.</title>
        <authorList>
            <person name="Park S."/>
        </authorList>
    </citation>
    <scope>NUCLEOTIDE SEQUENCE [LARGE SCALE GENOMIC DNA]</scope>
    <source>
        <strain evidence="6 7">S5</strain>
    </source>
</reference>
<gene>
    <name evidence="6" type="ORF">NCI00_26130</name>
</gene>
<sequence>MTTAIIITVCVLILLAYIFDITSSKTKVPSVILLLLMGWLVKQVALTTGLSLPNLSPILPILGTIGLILIVLEGSLELELNATKFPLIKKSFAVALLPMLLLAFGAAGAFHFWGGINFKDSLTNAIPLCVISSAIAIPSVKNLMNHQKEFIIYESSLSDILGVIFFNFVAFNDSFGAGSIWYFFAQLMTIIIVSFLATGGLSYLLSKIDHHIKFAPIILLVILIYNISKIYHLPSLVFILIFGLFLGNLDEIKRFKWIQRLKPDLLDREVKKFKEITIEATFVIRVLFFLLFGYLMETAEILNLSTLGWAVGIVINIFCLRAILLKFYKMELSPLLFIAPRGLITILLFLSIPASQTISLVNKSLIIQIIILSALVMMIGLMMGNKKESE</sequence>
<feature type="transmembrane region" description="Helical" evidence="5">
    <location>
        <begin position="301"/>
        <end position="323"/>
    </location>
</feature>
<feature type="transmembrane region" description="Helical" evidence="5">
    <location>
        <begin position="92"/>
        <end position="113"/>
    </location>
</feature>
<dbReference type="EMBL" id="JAMZEL010000016">
    <property type="protein sequence ID" value="MCP1385944.1"/>
    <property type="molecule type" value="Genomic_DNA"/>
</dbReference>
<comment type="caution">
    <text evidence="6">The sequence shown here is derived from an EMBL/GenBank/DDBJ whole genome shotgun (WGS) entry which is preliminary data.</text>
</comment>
<feature type="transmembrane region" description="Helical" evidence="5">
    <location>
        <begin position="335"/>
        <end position="353"/>
    </location>
</feature>
<feature type="transmembrane region" description="Helical" evidence="5">
    <location>
        <begin position="151"/>
        <end position="171"/>
    </location>
</feature>
<keyword evidence="4" id="KW-0406">Ion transport</keyword>
<feature type="transmembrane region" description="Helical" evidence="5">
    <location>
        <begin position="183"/>
        <end position="205"/>
    </location>
</feature>